<evidence type="ECO:0000313" key="2">
    <source>
        <dbReference type="Proteomes" id="UP000029448"/>
    </source>
</evidence>
<reference evidence="1 2" key="1">
    <citation type="submission" date="2014-06" db="EMBL/GenBank/DDBJ databases">
        <title>Functional and comparative genomic analyses of the Drosophila gut microbiota identify candidate symbiosis factors.</title>
        <authorList>
            <person name="Newell P.D."/>
            <person name="Chaston J.M."/>
            <person name="Douglas A.E."/>
        </authorList>
    </citation>
    <scope>NUCLEOTIDE SEQUENCE [LARGE SCALE GENOMIC DNA]</scope>
    <source>
        <strain evidence="1 2">DmCS_006</strain>
    </source>
</reference>
<organism evidence="1 2">
    <name type="scientific">Acetobacter tropicalis</name>
    <dbReference type="NCBI Taxonomy" id="104102"/>
    <lineage>
        <taxon>Bacteria</taxon>
        <taxon>Pseudomonadati</taxon>
        <taxon>Pseudomonadota</taxon>
        <taxon>Alphaproteobacteria</taxon>
        <taxon>Acetobacterales</taxon>
        <taxon>Acetobacteraceae</taxon>
        <taxon>Acetobacter</taxon>
    </lineage>
</organism>
<dbReference type="Proteomes" id="UP000029448">
    <property type="component" value="Unassembled WGS sequence"/>
</dbReference>
<accession>A0A094YNT6</accession>
<dbReference type="AlphaFoldDB" id="A0A094YNT6"/>
<dbReference type="EMBL" id="JOKM01000071">
    <property type="protein sequence ID" value="KGB23047.1"/>
    <property type="molecule type" value="Genomic_DNA"/>
</dbReference>
<comment type="caution">
    <text evidence="1">The sequence shown here is derived from an EMBL/GenBank/DDBJ whole genome shotgun (WGS) entry which is preliminary data.</text>
</comment>
<name>A0A094YNT6_9PROT</name>
<evidence type="ECO:0000313" key="1">
    <source>
        <dbReference type="EMBL" id="KGB23047.1"/>
    </source>
</evidence>
<gene>
    <name evidence="1" type="ORF">AtDm6_1916</name>
</gene>
<sequence>MEVETMSSTRTNKRNAADATCQHTCATMRSKLEGVHHVGG</sequence>
<keyword evidence="2" id="KW-1185">Reference proteome</keyword>
<protein>
    <submittedName>
        <fullName evidence="1">Uncharacterized protein</fullName>
    </submittedName>
</protein>
<proteinExistence type="predicted"/>